<feature type="compositionally biased region" description="Basic residues" evidence="1">
    <location>
        <begin position="226"/>
        <end position="237"/>
    </location>
</feature>
<feature type="chain" id="PRO_5012367315" evidence="2">
    <location>
        <begin position="21"/>
        <end position="298"/>
    </location>
</feature>
<feature type="signal peptide" evidence="2">
    <location>
        <begin position="1"/>
        <end position="20"/>
    </location>
</feature>
<evidence type="ECO:0000313" key="4">
    <source>
        <dbReference type="Proteomes" id="UP000186817"/>
    </source>
</evidence>
<comment type="caution">
    <text evidence="3">The sequence shown here is derived from an EMBL/GenBank/DDBJ whole genome shotgun (WGS) entry which is preliminary data.</text>
</comment>
<accession>A0A1Q9C4X5</accession>
<name>A0A1Q9C4X5_SYMMI</name>
<proteinExistence type="predicted"/>
<evidence type="ECO:0000256" key="1">
    <source>
        <dbReference type="SAM" id="MobiDB-lite"/>
    </source>
</evidence>
<organism evidence="3 4">
    <name type="scientific">Symbiodinium microadriaticum</name>
    <name type="common">Dinoflagellate</name>
    <name type="synonym">Zooxanthella microadriatica</name>
    <dbReference type="NCBI Taxonomy" id="2951"/>
    <lineage>
        <taxon>Eukaryota</taxon>
        <taxon>Sar</taxon>
        <taxon>Alveolata</taxon>
        <taxon>Dinophyceae</taxon>
        <taxon>Suessiales</taxon>
        <taxon>Symbiodiniaceae</taxon>
        <taxon>Symbiodinium</taxon>
    </lineage>
</organism>
<dbReference type="Proteomes" id="UP000186817">
    <property type="component" value="Unassembled WGS sequence"/>
</dbReference>
<evidence type="ECO:0000313" key="3">
    <source>
        <dbReference type="EMBL" id="OLP77983.1"/>
    </source>
</evidence>
<protein>
    <submittedName>
        <fullName evidence="3">Uncharacterized protein</fullName>
    </submittedName>
</protein>
<reference evidence="3 4" key="1">
    <citation type="submission" date="2016-02" db="EMBL/GenBank/DDBJ databases">
        <title>Genome analysis of coral dinoflagellate symbionts highlights evolutionary adaptations to a symbiotic lifestyle.</title>
        <authorList>
            <person name="Aranda M."/>
            <person name="Li Y."/>
            <person name="Liew Y.J."/>
            <person name="Baumgarten S."/>
            <person name="Simakov O."/>
            <person name="Wilson M."/>
            <person name="Piel J."/>
            <person name="Ashoor H."/>
            <person name="Bougouffa S."/>
            <person name="Bajic V.B."/>
            <person name="Ryu T."/>
            <person name="Ravasi T."/>
            <person name="Bayer T."/>
            <person name="Micklem G."/>
            <person name="Kim H."/>
            <person name="Bhak J."/>
            <person name="Lajeunesse T.C."/>
            <person name="Voolstra C.R."/>
        </authorList>
    </citation>
    <scope>NUCLEOTIDE SEQUENCE [LARGE SCALE GENOMIC DNA]</scope>
    <source>
        <strain evidence="3 4">CCMP2467</strain>
    </source>
</reference>
<dbReference type="OrthoDB" id="491015at2759"/>
<dbReference type="EMBL" id="LSRX01001680">
    <property type="protein sequence ID" value="OLP77983.1"/>
    <property type="molecule type" value="Genomic_DNA"/>
</dbReference>
<evidence type="ECO:0000256" key="2">
    <source>
        <dbReference type="SAM" id="SignalP"/>
    </source>
</evidence>
<gene>
    <name evidence="3" type="ORF">AK812_SmicGene41898</name>
</gene>
<sequence>MRFSLTLGVLWLCSTAPLHGRNSQLKQSTFLLASAQHAAMPHIIAGMQQRLEHRSIAVLIESDRYPRCRSDAGVTGADTALFSRGEWDGSLIVKGLDTAFLDLPGAACYLILRQRDGYPYAIRYGRPWSEVYTSPELRVCKVGVPSDSDGDKSGQGKMRPGPGCSNWIEVPTSPVTGPAKQYVNPHALDSAILARFHIDHCLLPKGPFLQEHVISLAKWTMGHSAASKRRQRRRPGKRERQAATEPSATENAVAPPEADVEWTDDADVTGDVVGSNTGDVVNECTLLPRVALAWQVFR</sequence>
<keyword evidence="2" id="KW-0732">Signal</keyword>
<feature type="region of interest" description="Disordered" evidence="1">
    <location>
        <begin position="143"/>
        <end position="164"/>
    </location>
</feature>
<feature type="compositionally biased region" description="Acidic residues" evidence="1">
    <location>
        <begin position="258"/>
        <end position="268"/>
    </location>
</feature>
<feature type="region of interest" description="Disordered" evidence="1">
    <location>
        <begin position="224"/>
        <end position="269"/>
    </location>
</feature>
<keyword evidence="4" id="KW-1185">Reference proteome</keyword>
<dbReference type="AlphaFoldDB" id="A0A1Q9C4X5"/>